<dbReference type="Proteomes" id="UP000621799">
    <property type="component" value="Unassembled WGS sequence"/>
</dbReference>
<gene>
    <name evidence="1" type="ORF">IQ235_15640</name>
</gene>
<dbReference type="RefSeq" id="WP_264322385.1">
    <property type="nucleotide sequence ID" value="NZ_JADEXN010000317.1"/>
</dbReference>
<protein>
    <submittedName>
        <fullName evidence="1">Uncharacterized protein</fullName>
    </submittedName>
</protein>
<sequence length="295" mass="32112">MSKPINQLVDELPTSNITTFALKSLDFAIPGQWDNLVGWDNTIRTVTQETDDALIQMVSDRAIALYSAKSQGYQQALWLYQTIDSVGSTLGTAALANKVGEKVPLLGFLNKLTPKADKAQTLDLALKLVVEIVAFCKVNGIPGDSIGDFLKALGDYSGGALTRMAALVAFDGLIPLGPDFIRLVTNKLDNLSPSELQKNAGFKKIGELIPGNSAQGKLNFVGESFDSVKGWMNNFIQSRDLTPQKVSSSLQNFIDVSDDKLDYLAAFLDMSTNYYEHTGVQTLARRLIDRAVAEI</sequence>
<comment type="caution">
    <text evidence="1">The sequence shown here is derived from an EMBL/GenBank/DDBJ whole genome shotgun (WGS) entry which is preliminary data.</text>
</comment>
<dbReference type="EMBL" id="JADEXN010000317">
    <property type="protein sequence ID" value="MBE9042211.1"/>
    <property type="molecule type" value="Genomic_DNA"/>
</dbReference>
<name>A0A928W1F4_9CYAN</name>
<dbReference type="AlphaFoldDB" id="A0A928W1F4"/>
<proteinExistence type="predicted"/>
<accession>A0A928W1F4</accession>
<reference evidence="1" key="1">
    <citation type="submission" date="2020-10" db="EMBL/GenBank/DDBJ databases">
        <authorList>
            <person name="Castelo-Branco R."/>
            <person name="Eusebio N."/>
            <person name="Adriana R."/>
            <person name="Vieira A."/>
            <person name="Brugerolle De Fraissinette N."/>
            <person name="Rezende De Castro R."/>
            <person name="Schneider M.P."/>
            <person name="Vasconcelos V."/>
            <person name="Leao P.N."/>
        </authorList>
    </citation>
    <scope>NUCLEOTIDE SEQUENCE</scope>
    <source>
        <strain evidence="1">LEGE 11467</strain>
    </source>
</reference>
<evidence type="ECO:0000313" key="2">
    <source>
        <dbReference type="Proteomes" id="UP000621799"/>
    </source>
</evidence>
<keyword evidence="2" id="KW-1185">Reference proteome</keyword>
<evidence type="ECO:0000313" key="1">
    <source>
        <dbReference type="EMBL" id="MBE9042211.1"/>
    </source>
</evidence>
<organism evidence="1 2">
    <name type="scientific">Zarconia navalis LEGE 11467</name>
    <dbReference type="NCBI Taxonomy" id="1828826"/>
    <lineage>
        <taxon>Bacteria</taxon>
        <taxon>Bacillati</taxon>
        <taxon>Cyanobacteriota</taxon>
        <taxon>Cyanophyceae</taxon>
        <taxon>Oscillatoriophycideae</taxon>
        <taxon>Oscillatoriales</taxon>
        <taxon>Oscillatoriales incertae sedis</taxon>
        <taxon>Zarconia</taxon>
        <taxon>Zarconia navalis</taxon>
    </lineage>
</organism>